<dbReference type="EMBL" id="CAGKOT010000004">
    <property type="protein sequence ID" value="CAB5332209.1"/>
    <property type="molecule type" value="Genomic_DNA"/>
</dbReference>
<accession>A0A915YTR7</accession>
<protein>
    <submittedName>
        <fullName evidence="1">Uncharacterized protein</fullName>
    </submittedName>
</protein>
<sequence>MLDFFIFLTEGGIILWVTVSSRPFDKTKKFKETAEESKKCIYIDRVGFVYVMERKDVVDEDRLELYKNDLTNLMFHQNNCIRLEILEDDEYYDIGTSSIIDLSSEFKGGMYSWFEKDWGNLKKRYHRRDV</sequence>
<gene>
    <name evidence="1" type="ORF">CHRIB12_LOCUS3014</name>
</gene>
<comment type="caution">
    <text evidence="1">The sequence shown here is derived from an EMBL/GenBank/DDBJ whole genome shotgun (WGS) entry which is preliminary data.</text>
</comment>
<proteinExistence type="predicted"/>
<name>A0A915YTR7_9GLOM</name>
<dbReference type="AlphaFoldDB" id="A0A915YTR7"/>
<dbReference type="VEuPathDB" id="FungiDB:RhiirFUN_007210"/>
<dbReference type="Proteomes" id="UP000684084">
    <property type="component" value="Unassembled WGS sequence"/>
</dbReference>
<evidence type="ECO:0000313" key="1">
    <source>
        <dbReference type="EMBL" id="CAB5332209.1"/>
    </source>
</evidence>
<reference evidence="1" key="1">
    <citation type="submission" date="2020-05" db="EMBL/GenBank/DDBJ databases">
        <authorList>
            <person name="Rincon C."/>
            <person name="Sanders R I."/>
            <person name="Robbins C."/>
            <person name="Chaturvedi A."/>
        </authorList>
    </citation>
    <scope>NUCLEOTIDE SEQUENCE</scope>
    <source>
        <strain evidence="1">CHB12</strain>
    </source>
</reference>
<dbReference type="OrthoDB" id="2432189at2759"/>
<organism evidence="1 2">
    <name type="scientific">Rhizophagus irregularis</name>
    <dbReference type="NCBI Taxonomy" id="588596"/>
    <lineage>
        <taxon>Eukaryota</taxon>
        <taxon>Fungi</taxon>
        <taxon>Fungi incertae sedis</taxon>
        <taxon>Mucoromycota</taxon>
        <taxon>Glomeromycotina</taxon>
        <taxon>Glomeromycetes</taxon>
        <taxon>Glomerales</taxon>
        <taxon>Glomeraceae</taxon>
        <taxon>Rhizophagus</taxon>
    </lineage>
</organism>
<evidence type="ECO:0000313" key="2">
    <source>
        <dbReference type="Proteomes" id="UP000684084"/>
    </source>
</evidence>